<keyword evidence="2" id="KW-0227">DNA damage</keyword>
<reference evidence="5 6" key="1">
    <citation type="journal article" date="2016" name="Nat. Commun.">
        <title>Thousands of microbial genomes shed light on interconnected biogeochemical processes in an aquifer system.</title>
        <authorList>
            <person name="Anantharaman K."/>
            <person name="Brown C.T."/>
            <person name="Hug L.A."/>
            <person name="Sharon I."/>
            <person name="Castelle C.J."/>
            <person name="Probst A.J."/>
            <person name="Thomas B.C."/>
            <person name="Singh A."/>
            <person name="Wilkins M.J."/>
            <person name="Karaoz U."/>
            <person name="Brodie E.L."/>
            <person name="Williams K.H."/>
            <person name="Hubbard S.S."/>
            <person name="Banfield J.F."/>
        </authorList>
    </citation>
    <scope>NUCLEOTIDE SEQUENCE [LARGE SCALE GENOMIC DNA]</scope>
</reference>
<dbReference type="EMBL" id="MFCV01000044">
    <property type="protein sequence ID" value="OGE30766.1"/>
    <property type="molecule type" value="Genomic_DNA"/>
</dbReference>
<dbReference type="InterPro" id="IPR011344">
    <property type="entry name" value="ssDNA-bd"/>
</dbReference>
<evidence type="ECO:0000256" key="4">
    <source>
        <dbReference type="SAM" id="MobiDB-lite"/>
    </source>
</evidence>
<keyword evidence="2" id="KW-0234">DNA repair</keyword>
<dbReference type="GO" id="GO:0006281">
    <property type="term" value="P:DNA repair"/>
    <property type="evidence" value="ECO:0007669"/>
    <property type="project" value="UniProtKB-UniRule"/>
</dbReference>
<dbReference type="PANTHER" id="PTHR10302">
    <property type="entry name" value="SINGLE-STRANDED DNA-BINDING PROTEIN"/>
    <property type="match status" value="1"/>
</dbReference>
<keyword evidence="1 2" id="KW-0238">DNA-binding</keyword>
<feature type="short sequence motif" description="Important for interaction with partner proteins" evidence="2">
    <location>
        <begin position="166"/>
        <end position="171"/>
    </location>
</feature>
<evidence type="ECO:0000313" key="5">
    <source>
        <dbReference type="EMBL" id="OGE30766.1"/>
    </source>
</evidence>
<evidence type="ECO:0000313" key="6">
    <source>
        <dbReference type="Proteomes" id="UP000176902"/>
    </source>
</evidence>
<dbReference type="NCBIfam" id="TIGR00621">
    <property type="entry name" value="ssb"/>
    <property type="match status" value="1"/>
</dbReference>
<protein>
    <recommendedName>
        <fullName evidence="2 3">Single-stranded DNA-binding protein</fullName>
        <shortName evidence="2">SSB</shortName>
    </recommendedName>
</protein>
<dbReference type="InterPro" id="IPR012340">
    <property type="entry name" value="NA-bd_OB-fold"/>
</dbReference>
<feature type="compositionally biased region" description="Basic and acidic residues" evidence="4">
    <location>
        <begin position="146"/>
        <end position="163"/>
    </location>
</feature>
<name>A0A1F5JQA3_9BACT</name>
<dbReference type="GO" id="GO:0009295">
    <property type="term" value="C:nucleoid"/>
    <property type="evidence" value="ECO:0007669"/>
    <property type="project" value="TreeGrafter"/>
</dbReference>
<dbReference type="HAMAP" id="MF_00984">
    <property type="entry name" value="SSB"/>
    <property type="match status" value="1"/>
</dbReference>
<dbReference type="GO" id="GO:0006310">
    <property type="term" value="P:DNA recombination"/>
    <property type="evidence" value="ECO:0007669"/>
    <property type="project" value="UniProtKB-UniRule"/>
</dbReference>
<dbReference type="Gene3D" id="2.40.50.140">
    <property type="entry name" value="Nucleic acid-binding proteins"/>
    <property type="match status" value="1"/>
</dbReference>
<organism evidence="5 6">
    <name type="scientific">Candidatus Daviesbacteria bacterium RIFCSPHIGHO2_02_FULL_36_13</name>
    <dbReference type="NCBI Taxonomy" id="1797768"/>
    <lineage>
        <taxon>Bacteria</taxon>
        <taxon>Candidatus Daviesiibacteriota</taxon>
    </lineage>
</organism>
<dbReference type="GO" id="GO:0003697">
    <property type="term" value="F:single-stranded DNA binding"/>
    <property type="evidence" value="ECO:0007669"/>
    <property type="project" value="UniProtKB-UniRule"/>
</dbReference>
<keyword evidence="2" id="KW-0233">DNA recombination</keyword>
<comment type="caution">
    <text evidence="5">The sequence shown here is derived from an EMBL/GenBank/DDBJ whole genome shotgun (WGS) entry which is preliminary data.</text>
</comment>
<feature type="compositionally biased region" description="Low complexity" evidence="4">
    <location>
        <begin position="123"/>
        <end position="140"/>
    </location>
</feature>
<accession>A0A1F5JQA3</accession>
<proteinExistence type="inferred from homology"/>
<dbReference type="GO" id="GO:0006260">
    <property type="term" value="P:DNA replication"/>
    <property type="evidence" value="ECO:0007669"/>
    <property type="project" value="UniProtKB-UniRule"/>
</dbReference>
<feature type="region of interest" description="Disordered" evidence="4">
    <location>
        <begin position="116"/>
        <end position="171"/>
    </location>
</feature>
<dbReference type="Proteomes" id="UP000176902">
    <property type="component" value="Unassembled WGS sequence"/>
</dbReference>
<dbReference type="CDD" id="cd04496">
    <property type="entry name" value="SSB_OBF"/>
    <property type="match status" value="1"/>
</dbReference>
<comment type="caution">
    <text evidence="2">Lacks conserved residue(s) required for the propagation of feature annotation.</text>
</comment>
<gene>
    <name evidence="5" type="ORF">A3C59_03565</name>
</gene>
<dbReference type="STRING" id="1797768.A3C59_03565"/>
<sequence>MASRSWNRVELIGNLTRDPELRYTPNGAAVCTFGLATNRTYVTDGEKKEEVDFHRLVAWNKLAELCNQLLKKGTKAFLSGRLQTRSWEGQDGQTRNVTEIVVEDMIVLSPKTGDYQPAVAEDVPVPTEAPEQPVVEEAPVPIHPSDGGKKVEKEEVSKAPAEDVKDDDLPF</sequence>
<keyword evidence="2" id="KW-0235">DNA replication</keyword>
<dbReference type="PROSITE" id="PS50935">
    <property type="entry name" value="SSB"/>
    <property type="match status" value="1"/>
</dbReference>
<dbReference type="PANTHER" id="PTHR10302:SF27">
    <property type="entry name" value="SINGLE-STRANDED DNA-BINDING PROTEIN"/>
    <property type="match status" value="1"/>
</dbReference>
<comment type="subunit">
    <text evidence="2">Homotetramer.</text>
</comment>
<evidence type="ECO:0000256" key="3">
    <source>
        <dbReference type="RuleBase" id="RU000524"/>
    </source>
</evidence>
<dbReference type="InterPro" id="IPR000424">
    <property type="entry name" value="Primosome_PriB/ssb"/>
</dbReference>
<dbReference type="SUPFAM" id="SSF50249">
    <property type="entry name" value="Nucleic acid-binding proteins"/>
    <property type="match status" value="1"/>
</dbReference>
<dbReference type="AlphaFoldDB" id="A0A1F5JQA3"/>
<comment type="function">
    <text evidence="2">Plays an important role in DNA replication, recombination and repair. Binds to ssDNA and to an array of partner proteins to recruit them to their sites of action during DNA metabolism.</text>
</comment>
<dbReference type="Pfam" id="PF00436">
    <property type="entry name" value="SSB"/>
    <property type="match status" value="1"/>
</dbReference>
<evidence type="ECO:0000256" key="1">
    <source>
        <dbReference type="ARBA" id="ARBA00023125"/>
    </source>
</evidence>
<evidence type="ECO:0000256" key="2">
    <source>
        <dbReference type="HAMAP-Rule" id="MF_00984"/>
    </source>
</evidence>